<protein>
    <submittedName>
        <fullName evidence="7">Inner-membrane translocator</fullName>
    </submittedName>
</protein>
<reference evidence="8" key="1">
    <citation type="journal article" date="2009" name="BMC Genomics">
        <title>The complete genome sequence of Staphylothermus marinus reveals differences in sulfur metabolism among heterotrophic Crenarchaeota.</title>
        <authorList>
            <person name="Anderson I.J."/>
            <person name="Dharmarajan L."/>
            <person name="Rodriguez J."/>
            <person name="Hooper S."/>
            <person name="Porat I."/>
            <person name="Ulrich L.E."/>
            <person name="Elkins J.G."/>
            <person name="Mavromatis K."/>
            <person name="Sun H."/>
            <person name="Land M."/>
            <person name="Lapidus A."/>
            <person name="Lucas S."/>
            <person name="Barry K."/>
            <person name="Huber H."/>
            <person name="Zhulin I.B."/>
            <person name="Whitman W.B."/>
            <person name="Mukhopadhyay B."/>
            <person name="Woese C."/>
            <person name="Bristow J."/>
            <person name="Kyrpides N."/>
        </authorList>
    </citation>
    <scope>NUCLEOTIDE SEQUENCE [LARGE SCALE GENOMIC DNA]</scope>
    <source>
        <strain evidence="8">ATCC 43588 / DSM 3639 / JCM 9404 / F1</strain>
    </source>
</reference>
<accession>A3DKT6</accession>
<dbReference type="PANTHER" id="PTHR47089:SF1">
    <property type="entry name" value="GUANOSINE ABC TRANSPORTER PERMEASE PROTEIN NUPP"/>
    <property type="match status" value="1"/>
</dbReference>
<dbReference type="KEGG" id="smr:Smar_0133"/>
<dbReference type="Pfam" id="PF02653">
    <property type="entry name" value="BPD_transp_2"/>
    <property type="match status" value="1"/>
</dbReference>
<keyword evidence="5 6" id="KW-0472">Membrane</keyword>
<evidence type="ECO:0000313" key="8">
    <source>
        <dbReference type="Proteomes" id="UP000000254"/>
    </source>
</evidence>
<dbReference type="HOGENOM" id="CLU_040769_0_0_2"/>
<evidence type="ECO:0000313" key="7">
    <source>
        <dbReference type="EMBL" id="ABN69246.1"/>
    </source>
</evidence>
<dbReference type="Proteomes" id="UP000000254">
    <property type="component" value="Chromosome"/>
</dbReference>
<evidence type="ECO:0000256" key="4">
    <source>
        <dbReference type="ARBA" id="ARBA00022989"/>
    </source>
</evidence>
<feature type="transmembrane region" description="Helical" evidence="6">
    <location>
        <begin position="88"/>
        <end position="108"/>
    </location>
</feature>
<feature type="transmembrane region" description="Helical" evidence="6">
    <location>
        <begin position="319"/>
        <end position="342"/>
    </location>
</feature>
<organism evidence="7 8">
    <name type="scientific">Staphylothermus marinus (strain ATCC 43588 / DSM 3639 / JCM 9404 / F1)</name>
    <dbReference type="NCBI Taxonomy" id="399550"/>
    <lineage>
        <taxon>Archaea</taxon>
        <taxon>Thermoproteota</taxon>
        <taxon>Thermoprotei</taxon>
        <taxon>Desulfurococcales</taxon>
        <taxon>Desulfurococcaceae</taxon>
        <taxon>Staphylothermus</taxon>
    </lineage>
</organism>
<feature type="transmembrane region" description="Helical" evidence="6">
    <location>
        <begin position="196"/>
        <end position="215"/>
    </location>
</feature>
<dbReference type="STRING" id="399550.Smar_0133"/>
<dbReference type="InterPro" id="IPR001851">
    <property type="entry name" value="ABC_transp_permease"/>
</dbReference>
<reference evidence="7 8" key="2">
    <citation type="journal article" date="2009" name="Stand. Genomic Sci.">
        <title>Complete genome sequence of Staphylothermus marinus Stetter and Fiala 1986 type strain F1.</title>
        <authorList>
            <person name="Anderson I.J."/>
            <person name="Sun H."/>
            <person name="Lapidus A."/>
            <person name="Copeland A."/>
            <person name="Glavina Del Rio T."/>
            <person name="Tice H."/>
            <person name="Dalin E."/>
            <person name="Lucas S."/>
            <person name="Barry K."/>
            <person name="Land M."/>
            <person name="Richardson P."/>
            <person name="Huber H."/>
            <person name="Kyrpides N.C."/>
        </authorList>
    </citation>
    <scope>NUCLEOTIDE SEQUENCE [LARGE SCALE GENOMIC DNA]</scope>
    <source>
        <strain evidence="8">ATCC 43588 / DSM 3639 / JCM 9404 / F1</strain>
    </source>
</reference>
<name>A3DKT6_STAMF</name>
<evidence type="ECO:0000256" key="1">
    <source>
        <dbReference type="ARBA" id="ARBA00004651"/>
    </source>
</evidence>
<comment type="subcellular location">
    <subcellularLocation>
        <location evidence="1">Cell membrane</location>
        <topology evidence="1">Multi-pass membrane protein</topology>
    </subcellularLocation>
</comment>
<feature type="transmembrane region" description="Helical" evidence="6">
    <location>
        <begin position="281"/>
        <end position="307"/>
    </location>
</feature>
<feature type="transmembrane region" description="Helical" evidence="6">
    <location>
        <begin position="114"/>
        <end position="133"/>
    </location>
</feature>
<dbReference type="eggNOG" id="arCOG00259">
    <property type="taxonomic scope" value="Archaea"/>
</dbReference>
<gene>
    <name evidence="7" type="ordered locus">Smar_0133</name>
</gene>
<keyword evidence="4 6" id="KW-1133">Transmembrane helix</keyword>
<proteinExistence type="predicted"/>
<dbReference type="EMBL" id="CP000575">
    <property type="protein sequence ID" value="ABN69246.1"/>
    <property type="molecule type" value="Genomic_DNA"/>
</dbReference>
<dbReference type="AlphaFoldDB" id="A3DKT6"/>
<evidence type="ECO:0000256" key="3">
    <source>
        <dbReference type="ARBA" id="ARBA00022692"/>
    </source>
</evidence>
<feature type="transmembrane region" description="Helical" evidence="6">
    <location>
        <begin position="52"/>
        <end position="76"/>
    </location>
</feature>
<dbReference type="CDD" id="cd06580">
    <property type="entry name" value="TM_PBP1_transp_TpRbsC_like"/>
    <property type="match status" value="1"/>
</dbReference>
<dbReference type="GO" id="GO:0005886">
    <property type="term" value="C:plasma membrane"/>
    <property type="evidence" value="ECO:0007669"/>
    <property type="project" value="UniProtKB-SubCell"/>
</dbReference>
<keyword evidence="2" id="KW-1003">Cell membrane</keyword>
<feature type="transmembrane region" description="Helical" evidence="6">
    <location>
        <begin position="145"/>
        <end position="165"/>
    </location>
</feature>
<dbReference type="GO" id="GO:0022857">
    <property type="term" value="F:transmembrane transporter activity"/>
    <property type="evidence" value="ECO:0007669"/>
    <property type="project" value="InterPro"/>
</dbReference>
<keyword evidence="3 6" id="KW-0812">Transmembrane</keyword>
<keyword evidence="8" id="KW-1185">Reference proteome</keyword>
<sequence length="358" mass="38907">MVIVRRVKPLPYWITPILALIVGLLISIIILYGMSGGQTTPYDVLASISYGFVNIGLLAKTFSLLTIVGIGLLVSFKGAIWNIGGEGQFYMGVLVATWIALFSGLAMVGLAAKTAMIILGLLAGAFWALIAALPRAYLGVDEVPITLMMNYIAYYIVDYLSSGAWKERHYGYYRTVTIPQTTWFNPIKIGNIPVTISYELLTILVIVFVGVWLLFKYTSLGLRIKILSSNPDLLRSSGISVPITILLALTISGLIIGIAGASYLAQVSHNISYPVEEKTPVYGYTGILVAWLSMLELFAVPIAAYIMSALYNAGIQMQVIGAGGAAVVNVFIGSILLTYAVLVTTSEYQIRIIRKKKR</sequence>
<feature type="transmembrane region" description="Helical" evidence="6">
    <location>
        <begin position="12"/>
        <end position="32"/>
    </location>
</feature>
<dbReference type="OrthoDB" id="86231at2157"/>
<evidence type="ECO:0000256" key="5">
    <source>
        <dbReference type="ARBA" id="ARBA00023136"/>
    </source>
</evidence>
<evidence type="ECO:0000256" key="2">
    <source>
        <dbReference type="ARBA" id="ARBA00022475"/>
    </source>
</evidence>
<evidence type="ECO:0000256" key="6">
    <source>
        <dbReference type="SAM" id="Phobius"/>
    </source>
</evidence>
<feature type="transmembrane region" description="Helical" evidence="6">
    <location>
        <begin position="236"/>
        <end position="261"/>
    </location>
</feature>
<dbReference type="PANTHER" id="PTHR47089">
    <property type="entry name" value="ABC TRANSPORTER, PERMEASE PROTEIN"/>
    <property type="match status" value="1"/>
</dbReference>